<protein>
    <recommendedName>
        <fullName evidence="12">Cloroperoxidase</fullName>
    </recommendedName>
</protein>
<keyword evidence="5" id="KW-0560">Oxidoreductase</keyword>
<evidence type="ECO:0000256" key="6">
    <source>
        <dbReference type="ARBA" id="ARBA00023004"/>
    </source>
</evidence>
<dbReference type="Pfam" id="PF01328">
    <property type="entry name" value="Peroxidase_2"/>
    <property type="match status" value="1"/>
</dbReference>
<evidence type="ECO:0000256" key="2">
    <source>
        <dbReference type="ARBA" id="ARBA00022559"/>
    </source>
</evidence>
<dbReference type="Gene3D" id="1.10.510.10">
    <property type="entry name" value="Transferase(Phosphotransferase) domain 1"/>
    <property type="match status" value="1"/>
</dbReference>
<proteinExistence type="inferred from homology"/>
<evidence type="ECO:0000259" key="8">
    <source>
        <dbReference type="PROSITE" id="PS50011"/>
    </source>
</evidence>
<evidence type="ECO:0000256" key="5">
    <source>
        <dbReference type="ARBA" id="ARBA00023002"/>
    </source>
</evidence>
<dbReference type="AlphaFoldDB" id="A0A6A4HP07"/>
<evidence type="ECO:0000256" key="3">
    <source>
        <dbReference type="ARBA" id="ARBA00022617"/>
    </source>
</evidence>
<dbReference type="PANTHER" id="PTHR33577:SF16">
    <property type="entry name" value="HEME HALOPEROXIDASE FAMILY PROFILE DOMAIN-CONTAINING PROTEIN"/>
    <property type="match status" value="1"/>
</dbReference>
<evidence type="ECO:0000259" key="9">
    <source>
        <dbReference type="PROSITE" id="PS51405"/>
    </source>
</evidence>
<dbReference type="EMBL" id="ML769473">
    <property type="protein sequence ID" value="KAE9399088.1"/>
    <property type="molecule type" value="Genomic_DNA"/>
</dbReference>
<dbReference type="PANTHER" id="PTHR33577">
    <property type="entry name" value="STERIGMATOCYSTIN BIOSYNTHESIS PEROXIDASE STCC-RELATED"/>
    <property type="match status" value="1"/>
</dbReference>
<comment type="cofactor">
    <cofactor evidence="1">
        <name>heme b</name>
        <dbReference type="ChEBI" id="CHEBI:60344"/>
    </cofactor>
</comment>
<gene>
    <name evidence="10" type="ORF">BT96DRAFT_976037</name>
</gene>
<feature type="domain" description="Heme haloperoxidase family profile" evidence="9">
    <location>
        <begin position="225"/>
        <end position="430"/>
    </location>
</feature>
<dbReference type="InterPro" id="IPR000719">
    <property type="entry name" value="Prot_kinase_dom"/>
</dbReference>
<accession>A0A6A4HP07</accession>
<dbReference type="GO" id="GO:0046872">
    <property type="term" value="F:metal ion binding"/>
    <property type="evidence" value="ECO:0007669"/>
    <property type="project" value="UniProtKB-KW"/>
</dbReference>
<keyword evidence="3" id="KW-0349">Heme</keyword>
<reference evidence="10" key="1">
    <citation type="journal article" date="2019" name="Environ. Microbiol.">
        <title>Fungal ecological strategies reflected in gene transcription - a case study of two litter decomposers.</title>
        <authorList>
            <person name="Barbi F."/>
            <person name="Kohler A."/>
            <person name="Barry K."/>
            <person name="Baskaran P."/>
            <person name="Daum C."/>
            <person name="Fauchery L."/>
            <person name="Ihrmark K."/>
            <person name="Kuo A."/>
            <person name="LaButti K."/>
            <person name="Lipzen A."/>
            <person name="Morin E."/>
            <person name="Grigoriev I.V."/>
            <person name="Henrissat B."/>
            <person name="Lindahl B."/>
            <person name="Martin F."/>
        </authorList>
    </citation>
    <scope>NUCLEOTIDE SEQUENCE</scope>
    <source>
        <strain evidence="10">JB14</strain>
    </source>
</reference>
<keyword evidence="6" id="KW-0408">Iron</keyword>
<keyword evidence="2" id="KW-0575">Peroxidase</keyword>
<dbReference type="GO" id="GO:0005524">
    <property type="term" value="F:ATP binding"/>
    <property type="evidence" value="ECO:0007669"/>
    <property type="project" value="InterPro"/>
</dbReference>
<dbReference type="OrthoDB" id="2542103at2759"/>
<keyword evidence="4" id="KW-0479">Metal-binding</keyword>
<feature type="domain" description="Protein kinase" evidence="8">
    <location>
        <begin position="1"/>
        <end position="123"/>
    </location>
</feature>
<evidence type="ECO:0000313" key="10">
    <source>
        <dbReference type="EMBL" id="KAE9399088.1"/>
    </source>
</evidence>
<dbReference type="PROSITE" id="PS51405">
    <property type="entry name" value="HEME_HALOPEROXIDASE"/>
    <property type="match status" value="1"/>
</dbReference>
<evidence type="ECO:0000256" key="7">
    <source>
        <dbReference type="ARBA" id="ARBA00025795"/>
    </source>
</evidence>
<dbReference type="GO" id="GO:0004672">
    <property type="term" value="F:protein kinase activity"/>
    <property type="evidence" value="ECO:0007669"/>
    <property type="project" value="InterPro"/>
</dbReference>
<sequence length="457" mass="51225">MVSDFGQCCLADVGEFGMMSTLQNPSSPTGAVGSVRWMVPELFEYTMNAALSTSTDMYALGCTILEIITGAAPFFETKSNVAVSLRPTKGFSDRLWTAMDKCWAQSPDDRLTIQALMDDLKTFRMQDVTDERTNDHIKLITRDIQNLRESKSKRFASFYYVFFPLKQLHYSLFALSASAFPEYRSLAGLSAAEVRAVARTFTSTPGAQPPPPAINDTSSKLVFDDAHPWEPLRPGDIRGPCPGLNTLASHGYLNRSGIATPGEIITAVQEGFNMGLDVATFVTYAAFVVDGNHLTNLMSIGAKDSRNWSRCARTRYYWRLERSRRIRGSLKRRSILGRNGTLDITSAAVHRHNRILDSMARNPNFTFVTPRYLTAYAETTFLLHSLLATRHSNSSMTLNLDDARSFFQTHKYPDNFFRRNGSYGFTELGELVTEVFDFFPDIFLATMRAQELCPGPK</sequence>
<comment type="similarity">
    <text evidence="7">Belongs to the chloroperoxidase family.</text>
</comment>
<name>A0A6A4HP07_9AGAR</name>
<dbReference type="InterPro" id="IPR036851">
    <property type="entry name" value="Chloroperoxidase-like_sf"/>
</dbReference>
<dbReference type="InterPro" id="IPR000028">
    <property type="entry name" value="Chloroperoxidase"/>
</dbReference>
<evidence type="ECO:0000256" key="1">
    <source>
        <dbReference type="ARBA" id="ARBA00001970"/>
    </source>
</evidence>
<dbReference type="Gene3D" id="1.10.489.10">
    <property type="entry name" value="Chloroperoxidase-like"/>
    <property type="match status" value="2"/>
</dbReference>
<keyword evidence="11" id="KW-1185">Reference proteome</keyword>
<dbReference type="GO" id="GO:0004601">
    <property type="term" value="F:peroxidase activity"/>
    <property type="evidence" value="ECO:0007669"/>
    <property type="project" value="UniProtKB-KW"/>
</dbReference>
<organism evidence="10 11">
    <name type="scientific">Gymnopus androsaceus JB14</name>
    <dbReference type="NCBI Taxonomy" id="1447944"/>
    <lineage>
        <taxon>Eukaryota</taxon>
        <taxon>Fungi</taxon>
        <taxon>Dikarya</taxon>
        <taxon>Basidiomycota</taxon>
        <taxon>Agaricomycotina</taxon>
        <taxon>Agaricomycetes</taxon>
        <taxon>Agaricomycetidae</taxon>
        <taxon>Agaricales</taxon>
        <taxon>Marasmiineae</taxon>
        <taxon>Omphalotaceae</taxon>
        <taxon>Gymnopus</taxon>
    </lineage>
</organism>
<dbReference type="InterPro" id="IPR011009">
    <property type="entry name" value="Kinase-like_dom_sf"/>
</dbReference>
<dbReference type="SUPFAM" id="SSF56112">
    <property type="entry name" value="Protein kinase-like (PK-like)"/>
    <property type="match status" value="1"/>
</dbReference>
<evidence type="ECO:0000256" key="4">
    <source>
        <dbReference type="ARBA" id="ARBA00022723"/>
    </source>
</evidence>
<dbReference type="SUPFAM" id="SSF47571">
    <property type="entry name" value="Cloroperoxidase"/>
    <property type="match status" value="1"/>
</dbReference>
<dbReference type="Proteomes" id="UP000799118">
    <property type="component" value="Unassembled WGS sequence"/>
</dbReference>
<dbReference type="Pfam" id="PF00069">
    <property type="entry name" value="Pkinase"/>
    <property type="match status" value="1"/>
</dbReference>
<evidence type="ECO:0000313" key="11">
    <source>
        <dbReference type="Proteomes" id="UP000799118"/>
    </source>
</evidence>
<evidence type="ECO:0008006" key="12">
    <source>
        <dbReference type="Google" id="ProtNLM"/>
    </source>
</evidence>
<dbReference type="PROSITE" id="PS50011">
    <property type="entry name" value="PROTEIN_KINASE_DOM"/>
    <property type="match status" value="1"/>
</dbReference>